<evidence type="ECO:0000313" key="2">
    <source>
        <dbReference type="EMBL" id="TDL21985.1"/>
    </source>
</evidence>
<dbReference type="VEuPathDB" id="FungiDB:BD410DRAFT_275684"/>
<evidence type="ECO:0000313" key="3">
    <source>
        <dbReference type="Proteomes" id="UP000294933"/>
    </source>
</evidence>
<protein>
    <recommendedName>
        <fullName evidence="4">Secreted protein</fullName>
    </recommendedName>
</protein>
<proteinExistence type="predicted"/>
<dbReference type="AlphaFoldDB" id="A0A4Y7Q3F8"/>
<dbReference type="Proteomes" id="UP000294933">
    <property type="component" value="Unassembled WGS sequence"/>
</dbReference>
<evidence type="ECO:0008006" key="4">
    <source>
        <dbReference type="Google" id="ProtNLM"/>
    </source>
</evidence>
<keyword evidence="1" id="KW-0732">Signal</keyword>
<accession>A0A4Y7Q3F8</accession>
<gene>
    <name evidence="2" type="ORF">BD410DRAFT_275684</name>
</gene>
<reference evidence="2 3" key="1">
    <citation type="submission" date="2018-06" db="EMBL/GenBank/DDBJ databases">
        <title>A transcriptomic atlas of mushroom development highlights an independent origin of complex multicellularity.</title>
        <authorList>
            <consortium name="DOE Joint Genome Institute"/>
            <person name="Krizsan K."/>
            <person name="Almasi E."/>
            <person name="Merenyi Z."/>
            <person name="Sahu N."/>
            <person name="Viragh M."/>
            <person name="Koszo T."/>
            <person name="Mondo S."/>
            <person name="Kiss B."/>
            <person name="Balint B."/>
            <person name="Kues U."/>
            <person name="Barry K."/>
            <person name="Hegedus J.C."/>
            <person name="Henrissat B."/>
            <person name="Johnson J."/>
            <person name="Lipzen A."/>
            <person name="Ohm R."/>
            <person name="Nagy I."/>
            <person name="Pangilinan J."/>
            <person name="Yan J."/>
            <person name="Xiong Y."/>
            <person name="Grigoriev I.V."/>
            <person name="Hibbett D.S."/>
            <person name="Nagy L.G."/>
        </authorList>
    </citation>
    <scope>NUCLEOTIDE SEQUENCE [LARGE SCALE GENOMIC DNA]</scope>
    <source>
        <strain evidence="2 3">SZMC22713</strain>
    </source>
</reference>
<dbReference type="EMBL" id="ML170177">
    <property type="protein sequence ID" value="TDL21985.1"/>
    <property type="molecule type" value="Genomic_DNA"/>
</dbReference>
<sequence length="70" mass="7924">MYRWFSQLFSQSWFVAIGLAAYTSGARNGGYSSAVRTFDSAFVFAHSNRSNAFGYSRTNQFLTNRFTNSV</sequence>
<name>A0A4Y7Q3F8_9AGAM</name>
<keyword evidence="3" id="KW-1185">Reference proteome</keyword>
<feature type="signal peptide" evidence="1">
    <location>
        <begin position="1"/>
        <end position="20"/>
    </location>
</feature>
<feature type="chain" id="PRO_5021390379" description="Secreted protein" evidence="1">
    <location>
        <begin position="21"/>
        <end position="70"/>
    </location>
</feature>
<evidence type="ECO:0000256" key="1">
    <source>
        <dbReference type="SAM" id="SignalP"/>
    </source>
</evidence>
<organism evidence="2 3">
    <name type="scientific">Rickenella mellea</name>
    <dbReference type="NCBI Taxonomy" id="50990"/>
    <lineage>
        <taxon>Eukaryota</taxon>
        <taxon>Fungi</taxon>
        <taxon>Dikarya</taxon>
        <taxon>Basidiomycota</taxon>
        <taxon>Agaricomycotina</taxon>
        <taxon>Agaricomycetes</taxon>
        <taxon>Hymenochaetales</taxon>
        <taxon>Rickenellaceae</taxon>
        <taxon>Rickenella</taxon>
    </lineage>
</organism>